<gene>
    <name evidence="2" type="primary">35</name>
    <name evidence="2" type="ORF">PBI_ZAPNER_35</name>
</gene>
<proteinExistence type="predicted"/>
<evidence type="ECO:0000256" key="1">
    <source>
        <dbReference type="SAM" id="Coils"/>
    </source>
</evidence>
<sequence length="52" mass="6076">MKGPRPCRDLETRVARLEKQLLALIAQHEQHTHKYGTSVVNCREVELHTERP</sequence>
<reference evidence="2 3" key="1">
    <citation type="submission" date="2014-03" db="EMBL/GenBank/DDBJ databases">
        <authorList>
            <person name="Kramer Z.J."/>
            <person name="Fasoranti T.O."/>
            <person name="Abrahim M.R."/>
            <person name="Adkins N.L."/>
            <person name="Burke K.A."/>
            <person name="Churilla B.M."/>
            <person name="Cohen K.L."/>
            <person name="Colicchio M.A."/>
            <person name="Genkil J.S."/>
            <person name="Prout A.K."/>
            <person name="Schafer C.E."/>
            <person name="Schwarz A.G."/>
            <person name="Tish M."/>
            <person name="Vispute N."/>
            <person name="Wilkes K.E."/>
            <person name="Williams C.R."/>
            <person name="Xiao X."/>
            <person name="Yoder B.A."/>
            <person name="Yu V.J."/>
            <person name="Lapin J.S."/>
            <person name="Ott C.T."/>
            <person name="Walburn T.D."/>
            <person name="Bradley K.W."/>
            <person name="Clarke D.Q."/>
            <person name="Lewis M.F."/>
            <person name="Barker L.P."/>
            <person name="Bailey C."/>
            <person name="Asai D.J."/>
            <person name="Bowman C.A."/>
            <person name="Russell D.A."/>
            <person name="Pope W.H."/>
            <person name="Jacobs-Sera D."/>
            <person name="Hendrix R.W."/>
            <person name="Hatfull G.F."/>
        </authorList>
    </citation>
    <scope>NUCLEOTIDE SEQUENCE [LARGE SCALE GENOMIC DNA]</scope>
</reference>
<accession>A0A059VKR0</accession>
<evidence type="ECO:0000313" key="2">
    <source>
        <dbReference type="EMBL" id="AHZ95489.1"/>
    </source>
</evidence>
<keyword evidence="3" id="KW-1185">Reference proteome</keyword>
<organism evidence="2 3">
    <name type="scientific">Mycobacterium phage Zapner</name>
    <dbReference type="NCBI Taxonomy" id="1486474"/>
    <lineage>
        <taxon>Viruses</taxon>
        <taxon>Duplodnaviria</taxon>
        <taxon>Heunggongvirae</taxon>
        <taxon>Uroviricota</taxon>
        <taxon>Caudoviricetes</taxon>
        <taxon>Gracegardnervirinae</taxon>
        <taxon>Avanivirus</taxon>
        <taxon>Avanivirus zapner</taxon>
    </lineage>
</organism>
<dbReference type="GeneID" id="60335540"/>
<keyword evidence="1" id="KW-0175">Coiled coil</keyword>
<dbReference type="Proteomes" id="UP000221944">
    <property type="component" value="Segment"/>
</dbReference>
<dbReference type="KEGG" id="vg:60335540"/>
<evidence type="ECO:0000313" key="3">
    <source>
        <dbReference type="Proteomes" id="UP000221944"/>
    </source>
</evidence>
<feature type="coiled-coil region" evidence="1">
    <location>
        <begin position="7"/>
        <end position="34"/>
    </location>
</feature>
<protein>
    <submittedName>
        <fullName evidence="2">Uncharacterized protein</fullName>
    </submittedName>
</protein>
<name>A0A059VKR0_9CAUD</name>
<dbReference type="EMBL" id="KJ567041">
    <property type="protein sequence ID" value="AHZ95489.1"/>
    <property type="molecule type" value="Genomic_DNA"/>
</dbReference>
<dbReference type="RefSeq" id="YP_009963952.1">
    <property type="nucleotide sequence ID" value="NC_051724.1"/>
</dbReference>